<evidence type="ECO:0000313" key="3">
    <source>
        <dbReference type="Proteomes" id="UP000708148"/>
    </source>
</evidence>
<gene>
    <name evidence="2" type="ORF">OSTQU699_LOCUS9377</name>
</gene>
<dbReference type="SUPFAM" id="SSF51735">
    <property type="entry name" value="NAD(P)-binding Rossmann-fold domains"/>
    <property type="match status" value="1"/>
</dbReference>
<dbReference type="Pfam" id="PF13602">
    <property type="entry name" value="ADH_zinc_N_2"/>
    <property type="match status" value="1"/>
</dbReference>
<comment type="caution">
    <text evidence="2">The sequence shown here is derived from an EMBL/GenBank/DDBJ whole genome shotgun (WGS) entry which is preliminary data.</text>
</comment>
<dbReference type="PANTHER" id="PTHR11695:SF294">
    <property type="entry name" value="RETICULON-4-INTERACTING PROTEIN 1, MITOCHONDRIAL"/>
    <property type="match status" value="1"/>
</dbReference>
<dbReference type="EMBL" id="CAJHUC010002586">
    <property type="protein sequence ID" value="CAD7704020.1"/>
    <property type="molecule type" value="Genomic_DNA"/>
</dbReference>
<dbReference type="InterPro" id="IPR050700">
    <property type="entry name" value="YIM1/Zinc_Alcohol_DH_Fams"/>
</dbReference>
<feature type="domain" description="Enoyl reductase (ER)" evidence="1">
    <location>
        <begin position="1"/>
        <end position="265"/>
    </location>
</feature>
<reference evidence="2" key="1">
    <citation type="submission" date="2020-12" db="EMBL/GenBank/DDBJ databases">
        <authorList>
            <person name="Iha C."/>
        </authorList>
    </citation>
    <scope>NUCLEOTIDE SEQUENCE</scope>
</reference>
<protein>
    <recommendedName>
        <fullName evidence="1">Enoyl reductase (ER) domain-containing protein</fullName>
    </recommendedName>
</protein>
<dbReference type="GO" id="GO:0005739">
    <property type="term" value="C:mitochondrion"/>
    <property type="evidence" value="ECO:0007669"/>
    <property type="project" value="TreeGrafter"/>
</dbReference>
<dbReference type="Proteomes" id="UP000708148">
    <property type="component" value="Unassembled WGS sequence"/>
</dbReference>
<dbReference type="CDD" id="cd08267">
    <property type="entry name" value="MDR1"/>
    <property type="match status" value="1"/>
</dbReference>
<dbReference type="Gene3D" id="3.90.180.10">
    <property type="entry name" value="Medium-chain alcohol dehydrogenases, catalytic domain"/>
    <property type="match status" value="1"/>
</dbReference>
<sequence>MDLAGVVVEAGAKCERLKVGDAVWSAGHHKRQGTLAELAVMDEAWLGKKPPGLTFAEAASLPMASLAAIQALDAGGVGDGSRVVVVGASGGIGSATVQLAKRRGAAHVVGVSSKANEGLVMGLGADAHADYVDSKWWDTLAGGQFDVIVDTQGGGESWANARAVLKRGGKFVAVAADKTEGAITMGLMVSMLGATMYRKLKSRFGGPGYVMLMSNSQSVKDLDRALEAIAEGRLRPVVEKVYPLEESAAAFTHVAGGHTKGKVVVAIAEDLAAAK</sequence>
<keyword evidence="3" id="KW-1185">Reference proteome</keyword>
<accession>A0A8S1J8H4</accession>
<dbReference type="InterPro" id="IPR011032">
    <property type="entry name" value="GroES-like_sf"/>
</dbReference>
<name>A0A8S1J8H4_9CHLO</name>
<evidence type="ECO:0000313" key="2">
    <source>
        <dbReference type="EMBL" id="CAD7704020.1"/>
    </source>
</evidence>
<dbReference type="GO" id="GO:0016491">
    <property type="term" value="F:oxidoreductase activity"/>
    <property type="evidence" value="ECO:0007669"/>
    <property type="project" value="InterPro"/>
</dbReference>
<organism evidence="2 3">
    <name type="scientific">Ostreobium quekettii</name>
    <dbReference type="NCBI Taxonomy" id="121088"/>
    <lineage>
        <taxon>Eukaryota</taxon>
        <taxon>Viridiplantae</taxon>
        <taxon>Chlorophyta</taxon>
        <taxon>core chlorophytes</taxon>
        <taxon>Ulvophyceae</taxon>
        <taxon>TCBD clade</taxon>
        <taxon>Bryopsidales</taxon>
        <taxon>Ostreobineae</taxon>
        <taxon>Ostreobiaceae</taxon>
        <taxon>Ostreobium</taxon>
    </lineage>
</organism>
<dbReference type="PANTHER" id="PTHR11695">
    <property type="entry name" value="ALCOHOL DEHYDROGENASE RELATED"/>
    <property type="match status" value="1"/>
</dbReference>
<dbReference type="SUPFAM" id="SSF50129">
    <property type="entry name" value="GroES-like"/>
    <property type="match status" value="1"/>
</dbReference>
<evidence type="ECO:0000259" key="1">
    <source>
        <dbReference type="SMART" id="SM00829"/>
    </source>
</evidence>
<dbReference type="SMART" id="SM00829">
    <property type="entry name" value="PKS_ER"/>
    <property type="match status" value="1"/>
</dbReference>
<dbReference type="AlphaFoldDB" id="A0A8S1J8H4"/>
<dbReference type="OrthoDB" id="48317at2759"/>
<proteinExistence type="predicted"/>
<dbReference type="InterPro" id="IPR020843">
    <property type="entry name" value="ER"/>
</dbReference>
<dbReference type="Gene3D" id="3.40.50.720">
    <property type="entry name" value="NAD(P)-binding Rossmann-like Domain"/>
    <property type="match status" value="1"/>
</dbReference>
<dbReference type="InterPro" id="IPR036291">
    <property type="entry name" value="NAD(P)-bd_dom_sf"/>
</dbReference>